<dbReference type="PANTHER" id="PTHR43744">
    <property type="entry name" value="ABC TRANSPORTER PERMEASE PROTEIN MG189-RELATED-RELATED"/>
    <property type="match status" value="1"/>
</dbReference>
<evidence type="ECO:0000256" key="5">
    <source>
        <dbReference type="ARBA" id="ARBA00022989"/>
    </source>
</evidence>
<evidence type="ECO:0000256" key="3">
    <source>
        <dbReference type="ARBA" id="ARBA00022475"/>
    </source>
</evidence>
<keyword evidence="3" id="KW-1003">Cell membrane</keyword>
<dbReference type="SUPFAM" id="SSF161098">
    <property type="entry name" value="MetI-like"/>
    <property type="match status" value="1"/>
</dbReference>
<feature type="domain" description="ABC transmembrane type-1" evidence="8">
    <location>
        <begin position="89"/>
        <end position="279"/>
    </location>
</feature>
<comment type="caution">
    <text evidence="9">The sequence shown here is derived from an EMBL/GenBank/DDBJ whole genome shotgun (WGS) entry which is preliminary data.</text>
</comment>
<dbReference type="RefSeq" id="WP_379534941.1">
    <property type="nucleotide sequence ID" value="NZ_JBHSBI010000040.1"/>
</dbReference>
<comment type="subcellular location">
    <subcellularLocation>
        <location evidence="1 7">Cell membrane</location>
        <topology evidence="1 7">Multi-pass membrane protein</topology>
    </subcellularLocation>
</comment>
<comment type="similarity">
    <text evidence="7">Belongs to the binding-protein-dependent transport system permease family.</text>
</comment>
<feature type="transmembrane region" description="Helical" evidence="7">
    <location>
        <begin position="93"/>
        <end position="115"/>
    </location>
</feature>
<evidence type="ECO:0000259" key="8">
    <source>
        <dbReference type="PROSITE" id="PS50928"/>
    </source>
</evidence>
<dbReference type="EMBL" id="JBHSBI010000040">
    <property type="protein sequence ID" value="MFC4015121.1"/>
    <property type="molecule type" value="Genomic_DNA"/>
</dbReference>
<evidence type="ECO:0000256" key="2">
    <source>
        <dbReference type="ARBA" id="ARBA00022448"/>
    </source>
</evidence>
<accession>A0ABV8GME5</accession>
<evidence type="ECO:0000313" key="10">
    <source>
        <dbReference type="Proteomes" id="UP001595851"/>
    </source>
</evidence>
<evidence type="ECO:0000256" key="4">
    <source>
        <dbReference type="ARBA" id="ARBA00022692"/>
    </source>
</evidence>
<dbReference type="InterPro" id="IPR035906">
    <property type="entry name" value="MetI-like_sf"/>
</dbReference>
<keyword evidence="10" id="KW-1185">Reference proteome</keyword>
<protein>
    <submittedName>
        <fullName evidence="9">Carbohydrate ABC transporter permease</fullName>
    </submittedName>
</protein>
<evidence type="ECO:0000256" key="7">
    <source>
        <dbReference type="RuleBase" id="RU363032"/>
    </source>
</evidence>
<feature type="transmembrane region" description="Helical" evidence="7">
    <location>
        <begin position="154"/>
        <end position="174"/>
    </location>
</feature>
<dbReference type="Proteomes" id="UP001595851">
    <property type="component" value="Unassembled WGS sequence"/>
</dbReference>
<feature type="transmembrane region" description="Helical" evidence="7">
    <location>
        <begin position="30"/>
        <end position="53"/>
    </location>
</feature>
<reference evidence="10" key="1">
    <citation type="journal article" date="2019" name="Int. J. Syst. Evol. Microbiol.">
        <title>The Global Catalogue of Microorganisms (GCM) 10K type strain sequencing project: providing services to taxonomists for standard genome sequencing and annotation.</title>
        <authorList>
            <consortium name="The Broad Institute Genomics Platform"/>
            <consortium name="The Broad Institute Genome Sequencing Center for Infectious Disease"/>
            <person name="Wu L."/>
            <person name="Ma J."/>
        </authorList>
    </citation>
    <scope>NUCLEOTIDE SEQUENCE [LARGE SCALE GENOMIC DNA]</scope>
    <source>
        <strain evidence="10">TBRC 1276</strain>
    </source>
</reference>
<dbReference type="CDD" id="cd06261">
    <property type="entry name" value="TM_PBP2"/>
    <property type="match status" value="1"/>
</dbReference>
<keyword evidence="6 7" id="KW-0472">Membrane</keyword>
<keyword evidence="4 7" id="KW-0812">Transmembrane</keyword>
<feature type="transmembrane region" description="Helical" evidence="7">
    <location>
        <begin position="212"/>
        <end position="235"/>
    </location>
</feature>
<sequence length="293" mass="32500">MASADTLLPRRVAGRRRDVRRRAAGRAARGYTGLAVMCAGFLLPFVIMVATSFKTPEDIFAFPPKLLPQEWTFGNYAQATEVMPFWRYLGNTIVLSILTVTGSVLSSPLVAYALAKVRWRGRGVVFFLVVATMMLPPQVTLIPLYLMWNKVGLAGTYLPLVLPAFLGTPFYIFLLRQFLVNVPDELLEAARIDGASEFGVYWRVVLPLTRPALITVAVFQFVATWTDFLSPLIYLNDSSQYTLSVGLYNFFSEHGVAWGPLMAACMMFAAPALVIFVLGQRYFVDGIATSGLK</sequence>
<dbReference type="InterPro" id="IPR000515">
    <property type="entry name" value="MetI-like"/>
</dbReference>
<dbReference type="Pfam" id="PF00528">
    <property type="entry name" value="BPD_transp_1"/>
    <property type="match status" value="1"/>
</dbReference>
<evidence type="ECO:0000313" key="9">
    <source>
        <dbReference type="EMBL" id="MFC4015121.1"/>
    </source>
</evidence>
<proteinExistence type="inferred from homology"/>
<dbReference type="PANTHER" id="PTHR43744:SF12">
    <property type="entry name" value="ABC TRANSPORTER PERMEASE PROTEIN MG189-RELATED"/>
    <property type="match status" value="1"/>
</dbReference>
<keyword evidence="5 7" id="KW-1133">Transmembrane helix</keyword>
<evidence type="ECO:0000256" key="6">
    <source>
        <dbReference type="ARBA" id="ARBA00023136"/>
    </source>
</evidence>
<dbReference type="PROSITE" id="PS50928">
    <property type="entry name" value="ABC_TM1"/>
    <property type="match status" value="1"/>
</dbReference>
<gene>
    <name evidence="9" type="ORF">ACFOY2_48455</name>
</gene>
<dbReference type="Gene3D" id="1.10.3720.10">
    <property type="entry name" value="MetI-like"/>
    <property type="match status" value="1"/>
</dbReference>
<feature type="transmembrane region" description="Helical" evidence="7">
    <location>
        <begin position="124"/>
        <end position="148"/>
    </location>
</feature>
<evidence type="ECO:0000256" key="1">
    <source>
        <dbReference type="ARBA" id="ARBA00004651"/>
    </source>
</evidence>
<organism evidence="9 10">
    <name type="scientific">Nonomuraea purpurea</name>
    <dbReference type="NCBI Taxonomy" id="1849276"/>
    <lineage>
        <taxon>Bacteria</taxon>
        <taxon>Bacillati</taxon>
        <taxon>Actinomycetota</taxon>
        <taxon>Actinomycetes</taxon>
        <taxon>Streptosporangiales</taxon>
        <taxon>Streptosporangiaceae</taxon>
        <taxon>Nonomuraea</taxon>
    </lineage>
</organism>
<name>A0ABV8GME5_9ACTN</name>
<keyword evidence="2 7" id="KW-0813">Transport</keyword>
<feature type="transmembrane region" description="Helical" evidence="7">
    <location>
        <begin position="255"/>
        <end position="278"/>
    </location>
</feature>